<accession>A0A8B3F2I9</accession>
<organism evidence="1">
    <name type="scientific">Lactococcus lactis subsp. lactis bv. diacetylactis</name>
    <dbReference type="NCBI Taxonomy" id="44688"/>
    <lineage>
        <taxon>Bacteria</taxon>
        <taxon>Bacillati</taxon>
        <taxon>Bacillota</taxon>
        <taxon>Bacilli</taxon>
        <taxon>Lactobacillales</taxon>
        <taxon>Streptococcaceae</taxon>
        <taxon>Lactococcus</taxon>
    </lineage>
</organism>
<dbReference type="RefSeq" id="WP_086383613.1">
    <property type="nucleotide sequence ID" value="NZ_CP020604.1"/>
</dbReference>
<dbReference type="EMBL" id="RBVM01000004">
    <property type="protein sequence ID" value="RKO34490.1"/>
    <property type="molecule type" value="Genomic_DNA"/>
</dbReference>
<sequence>MKSSQNTNKKKTVYIYIFLLWILPIMDSLNGFINGGGNENGLSLGIVYRFVIVIVSIFYWLIYGINKKYLIYFFSLCTFLVISMGINNGADSFSYLTLLFKLVLPIIIIITIDSLAKKKLFRKEYLTFLMNSWTIIFPLTLLLAYVLGIGFSTYGDGTSMGGRNVGFKGLYFAQNDISYIIDILYLYVMNKIFKHVSPRTIFEYLMVLSSSLLMGLKGNYLIIILITIAFLLKYESSLSRNFQKILLFMSIVLSILAFISFFTNEINQIIERWQYFYNKNGLISFLTSTRSDRLAPTFSWLFANYGIVGLLCGSGYNYTNIVISKFIEMDLFDIILQLGLIGFIFVYGFYVKLYLNNRNVVFYSTAFLLTLLISTLSGHVFETALSGVFLGVICSGLIISEEKKI</sequence>
<protein>
    <submittedName>
        <fullName evidence="1">Uncharacterized protein</fullName>
    </submittedName>
</protein>
<comment type="caution">
    <text evidence="1">The sequence shown here is derived from an EMBL/GenBank/DDBJ whole genome shotgun (WGS) entry which is preliminary data.</text>
</comment>
<dbReference type="AlphaFoldDB" id="A0A8B3F2I9"/>
<gene>
    <name evidence="1" type="ORF">D8K17_14120</name>
</gene>
<reference evidence="1" key="1">
    <citation type="submission" date="2018-10" db="EMBL/GenBank/DDBJ databases">
        <title>Chromosomal inversion in Lactococcus lactis subsp. lactis bv. diacetylactis S50.</title>
        <authorList>
            <person name="Kojic M."/>
            <person name="Jovcic B."/>
        </authorList>
    </citation>
    <scope>NUCLEOTIDE SEQUENCE</scope>
    <source>
        <strain evidence="1">S50</strain>
    </source>
</reference>
<proteinExistence type="predicted"/>
<evidence type="ECO:0000313" key="1">
    <source>
        <dbReference type="EMBL" id="RKO34490.1"/>
    </source>
</evidence>
<name>A0A8B3F2I9_LACLL</name>